<dbReference type="EMBL" id="CAADFA010000003">
    <property type="protein sequence ID" value="VFJ43646.1"/>
    <property type="molecule type" value="Genomic_DNA"/>
</dbReference>
<feature type="region of interest" description="Disordered" evidence="1">
    <location>
        <begin position="40"/>
        <end position="71"/>
    </location>
</feature>
<feature type="compositionally biased region" description="Basic residues" evidence="1">
    <location>
        <begin position="62"/>
        <end position="71"/>
    </location>
</feature>
<name>A0A450RV28_9GAMM</name>
<protein>
    <submittedName>
        <fullName evidence="2">Phage virion morphogenesis family protein</fullName>
    </submittedName>
</protein>
<feature type="region of interest" description="Disordered" evidence="1">
    <location>
        <begin position="116"/>
        <end position="135"/>
    </location>
</feature>
<evidence type="ECO:0000313" key="4">
    <source>
        <dbReference type="EMBL" id="VFK05650.1"/>
    </source>
</evidence>
<evidence type="ECO:0000256" key="1">
    <source>
        <dbReference type="SAM" id="MobiDB-lite"/>
    </source>
</evidence>
<feature type="compositionally biased region" description="Low complexity" evidence="1">
    <location>
        <begin position="118"/>
        <end position="129"/>
    </location>
</feature>
<dbReference type="InterPro" id="IPR006522">
    <property type="entry name" value="Phage_virion_morphogenesis"/>
</dbReference>
<organism evidence="2">
    <name type="scientific">Candidatus Kentrum sp. FM</name>
    <dbReference type="NCBI Taxonomy" id="2126340"/>
    <lineage>
        <taxon>Bacteria</taxon>
        <taxon>Pseudomonadati</taxon>
        <taxon>Pseudomonadota</taxon>
        <taxon>Gammaproteobacteria</taxon>
        <taxon>Candidatus Kentrum</taxon>
    </lineage>
</organism>
<evidence type="ECO:0000313" key="2">
    <source>
        <dbReference type="EMBL" id="VFJ42960.1"/>
    </source>
</evidence>
<dbReference type="Pfam" id="PF05069">
    <property type="entry name" value="Phage_tail_S"/>
    <property type="match status" value="1"/>
</dbReference>
<accession>A0A450RV28</accession>
<dbReference type="EMBL" id="CAADEZ010000003">
    <property type="protein sequence ID" value="VFJ42960.1"/>
    <property type="molecule type" value="Genomic_DNA"/>
</dbReference>
<dbReference type="AlphaFoldDB" id="A0A450RV28"/>
<gene>
    <name evidence="2" type="ORF">BECKFM1743A_GA0114220_1000316</name>
    <name evidence="4" type="ORF">BECKFM1743B_GA0114221_1000316</name>
    <name evidence="3" type="ORF">BECKFM1743C_GA0114222_1000316</name>
</gene>
<proteinExistence type="predicted"/>
<dbReference type="EMBL" id="CAADFL010000003">
    <property type="protein sequence ID" value="VFK05650.1"/>
    <property type="molecule type" value="Genomic_DNA"/>
</dbReference>
<reference evidence="2" key="1">
    <citation type="submission" date="2019-02" db="EMBL/GenBank/DDBJ databases">
        <authorList>
            <person name="Gruber-Vodicka R. H."/>
            <person name="Seah K. B. B."/>
        </authorList>
    </citation>
    <scope>NUCLEOTIDE SEQUENCE</scope>
    <source>
        <strain evidence="2">BECK_BZ163</strain>
        <strain evidence="4">BECK_BZ164</strain>
        <strain evidence="3">BECK_BZ165</strain>
    </source>
</reference>
<evidence type="ECO:0000313" key="3">
    <source>
        <dbReference type="EMBL" id="VFJ43646.1"/>
    </source>
</evidence>
<sequence length="222" mass="25601">MNVGPGLTFSEAGGVTLRRQLQYLALSPGKRSRVHSMIGRKIQQRTRANVRNQRDIHGAPFKARKRKRRTNKRKMLSRLVRELTQRANAGQVIIKFRSDGTARIAAAHQQGLVERVTAKSQRQQTQSKRSASREQARVLVQELHYRVPVKGGGRRRVSQRWIMDNMSIARAGVLIRTLRDRELKTIWKTELPQRAFFGGEVRDIRQIIIDVADKEILRQLQL</sequence>